<dbReference type="Gene3D" id="1.25.40.10">
    <property type="entry name" value="Tetratricopeptide repeat domain"/>
    <property type="match status" value="3"/>
</dbReference>
<dbReference type="Pfam" id="PF17177">
    <property type="entry name" value="PPR_long"/>
    <property type="match status" value="1"/>
</dbReference>
<dbReference type="InterPro" id="IPR002625">
    <property type="entry name" value="Smr_dom"/>
</dbReference>
<keyword evidence="3" id="KW-0119">Carbohydrate metabolism</keyword>
<dbReference type="InterPro" id="IPR002885">
    <property type="entry name" value="PPR_rpt"/>
</dbReference>
<feature type="repeat" description="PPR" evidence="4">
    <location>
        <begin position="250"/>
        <end position="285"/>
    </location>
</feature>
<evidence type="ECO:0000313" key="7">
    <source>
        <dbReference type="EMBL" id="CAI9785573.1"/>
    </source>
</evidence>
<sequence length="1640" mass="181963">MASSTPPPHCTLTTTKPYQNNHSHHLQNHLQNRNSHHQHWASQKVFLNKNNPSHTRNAAPKPPSGPGSTSGPGSAFPSLSSADFSGRRSTRFVSKMHFGRPKSTASCRHTSAAEELLQKALCCSGDHNCIDDILLSFEPKLRGSDDYTFLLRELGNRGEWSIAMRCFQFSINREKRRNDKGKLASSMISTLGRLGKVDLAREVFENAVNEGYGNTVYAYSALISAYAKSGYCDEAIRVFETMKDSGLKPNLVTFNALIDACGKGGADFKRASMIFDEMLSNGMQPDRITYNSLLAVCSGAGLWETARSLFSEMLYRGIDQDIYTYNTLLDAACNGGQIDVALEIMSEMPTKKILPNEVTYSTIIRGCAKAGRLDRALSLFSEMKFAGIKLDRVSYNTLLAIYASLGRCEEALNIGKEMESMGIKKDVVTYNALLDGFGKQGMYDRVKELFAKMKAENLLPNLLTYSTLISVYSKGGLYRDAMEVYREFKGRGMKADVVFYSKLIDALCKMGLVESSAILLDEMMKEGIQPNVVTYNSIINAFGLSVAVEYLESQLGSSPLPDLEDVAYNKAKDEKDDKIIKIFKQLARGKSAILNACSRCSSFEEASLLLEELRLFDNQVYGVAHGLLMGRNENVWLQALSLFDEVKQMDTSTASAFYNALTDMLWHFGQKRGAQLVVLEGKRRQVWENTWSESCLDLHLMSSGAARAMVHAWLLDIRSIVFEGHELPKLLSILTGWGKHSKVVGDGALKRAIEAQLTSIGAPFQIAKCNIGRFISTGAVVAAWLRESGTLKVLVLQDDRTNQEGTREKTELRVPTIAVGEDGREVSLSFLLHGFTELSAAFSNSTEAKLLVVFSCYINIIITVSYSVANLLNAMAPPNDPANSIFHVLSSERHNLFELVYGKLYVRNLPLLTEIPSNVTFKSFSSICQSTDAPLPLFQRVKSQSFNGGFLGFSKEESSERLMNSLGKFSARDFLSIFRFKTWWSTQWVGNSGSDLRMETQWIMFDVPEIKSYVVIIPIIEGKFRSALHPGTEEPTGIWHGVKEFSDGGLSTRFLIIDDGWQSINFDGQNPNEDAKNLVLGGTQMTARLHRFDECEKSRKYKGGSMLGPDSPPFDPKKTKMLISMAIEIEFAEKARNKAAQSGITDLSQYDGQIEKLKRELDDMFGREEGKTSSKGCANSSCKSENFGLKAFTRDLRTNFKGLDDIYVWHALCGAWGGVRPGTTHLDSKIVPCKLSPGLGGTMDDLAVVKIVEGSIGLVHPDQAEDFYDSMYSYLSTIGITGVKVDVIHTLEYVSEDYGGRVELAKAYYKGLSKSLAKNFNGTGLISSMQQCNDFFLLGTQQISMGRVRDDFWFQDPNGDPMGVYWLQGVHMIHCAYNSMWMGQFIQPDWDMFQSDHLCAKFHAGSRAICGGPIYVSDSVGGHDFVLLKKLVFPDGTISKCIHFALPTRDCLFKNPLFDSKTILKIWNFNKYGGVVGAFNCQGAGWDPKEQKIKGYSHCYKPISGYVHVSDIEWDQKEEANEMGEAEEYAVYCSEAEILIVTTRNSEAIPINIQPSTFEIFSFIPIKKLAEALKFAPIGLINMFNSGGTIQGVVYNGTGVEIELKGGGNFLAYSSVSPKKCYLNGSEVGFNWSENGKLGL</sequence>
<evidence type="ECO:0000256" key="3">
    <source>
        <dbReference type="ARBA" id="ARBA00023277"/>
    </source>
</evidence>
<accession>A0AAD2ACC4</accession>
<dbReference type="PROSITE" id="PS51375">
    <property type="entry name" value="PPR"/>
    <property type="match status" value="9"/>
</dbReference>
<dbReference type="SUPFAM" id="SSF160443">
    <property type="entry name" value="SMR domain-like"/>
    <property type="match status" value="1"/>
</dbReference>
<evidence type="ECO:0000313" key="8">
    <source>
        <dbReference type="Proteomes" id="UP000834106"/>
    </source>
</evidence>
<dbReference type="EMBL" id="OU503057">
    <property type="protein sequence ID" value="CAI9785573.1"/>
    <property type="molecule type" value="Genomic_DNA"/>
</dbReference>
<dbReference type="InterPro" id="IPR008811">
    <property type="entry name" value="Glycosyl_hydrolases_36"/>
</dbReference>
<evidence type="ECO:0000256" key="4">
    <source>
        <dbReference type="PROSITE-ProRule" id="PRU00708"/>
    </source>
</evidence>
<dbReference type="PANTHER" id="PTHR31268:SF8">
    <property type="entry name" value="GALACTINOL--SUCROSE GALACTOSYLTRANSFERASE 4-RELATED"/>
    <property type="match status" value="1"/>
</dbReference>
<dbReference type="Proteomes" id="UP000834106">
    <property type="component" value="Chromosome 22"/>
</dbReference>
<dbReference type="NCBIfam" id="TIGR00756">
    <property type="entry name" value="PPR"/>
    <property type="match status" value="9"/>
</dbReference>
<keyword evidence="2" id="KW-0677">Repeat</keyword>
<dbReference type="PROSITE" id="PS50828">
    <property type="entry name" value="SMR"/>
    <property type="match status" value="1"/>
</dbReference>
<feature type="repeat" description="PPR" evidence="4">
    <location>
        <begin position="426"/>
        <end position="460"/>
    </location>
</feature>
<dbReference type="InterPro" id="IPR036063">
    <property type="entry name" value="Smr_dom_sf"/>
</dbReference>
<dbReference type="Pfam" id="PF01535">
    <property type="entry name" value="PPR"/>
    <property type="match status" value="1"/>
</dbReference>
<feature type="repeat" description="PPR" evidence="4">
    <location>
        <begin position="321"/>
        <end position="355"/>
    </location>
</feature>
<evidence type="ECO:0000256" key="5">
    <source>
        <dbReference type="SAM" id="MobiDB-lite"/>
    </source>
</evidence>
<feature type="repeat" description="PPR" evidence="4">
    <location>
        <begin position="461"/>
        <end position="495"/>
    </location>
</feature>
<keyword evidence="8" id="KW-1185">Reference proteome</keyword>
<name>A0AAD2ACC4_9LAMI</name>
<dbReference type="InterPro" id="IPR017853">
    <property type="entry name" value="GH"/>
</dbReference>
<organism evidence="7 8">
    <name type="scientific">Fraxinus pennsylvanica</name>
    <dbReference type="NCBI Taxonomy" id="56036"/>
    <lineage>
        <taxon>Eukaryota</taxon>
        <taxon>Viridiplantae</taxon>
        <taxon>Streptophyta</taxon>
        <taxon>Embryophyta</taxon>
        <taxon>Tracheophyta</taxon>
        <taxon>Spermatophyta</taxon>
        <taxon>Magnoliopsida</taxon>
        <taxon>eudicotyledons</taxon>
        <taxon>Gunneridae</taxon>
        <taxon>Pentapetalae</taxon>
        <taxon>asterids</taxon>
        <taxon>lamiids</taxon>
        <taxon>Lamiales</taxon>
        <taxon>Oleaceae</taxon>
        <taxon>Oleeae</taxon>
        <taxon>Fraxinus</taxon>
    </lineage>
</organism>
<feature type="repeat" description="PPR" evidence="4">
    <location>
        <begin position="356"/>
        <end position="390"/>
    </location>
</feature>
<evidence type="ECO:0000256" key="2">
    <source>
        <dbReference type="ARBA" id="ARBA00022737"/>
    </source>
</evidence>
<feature type="domain" description="Smr" evidence="6">
    <location>
        <begin position="696"/>
        <end position="785"/>
    </location>
</feature>
<dbReference type="PANTHER" id="PTHR31268">
    <property type="match status" value="1"/>
</dbReference>
<feature type="repeat" description="PPR" evidence="4">
    <location>
        <begin position="391"/>
        <end position="425"/>
    </location>
</feature>
<feature type="region of interest" description="Disordered" evidence="5">
    <location>
        <begin position="49"/>
        <end position="84"/>
    </location>
</feature>
<feature type="region of interest" description="Disordered" evidence="5">
    <location>
        <begin position="1"/>
        <end position="23"/>
    </location>
</feature>
<feature type="repeat" description="PPR" evidence="4">
    <location>
        <begin position="215"/>
        <end position="249"/>
    </location>
</feature>
<feature type="repeat" description="PPR" evidence="4">
    <location>
        <begin position="496"/>
        <end position="530"/>
    </location>
</feature>
<dbReference type="SUPFAM" id="SSF51445">
    <property type="entry name" value="(Trans)glycosidases"/>
    <property type="match status" value="1"/>
</dbReference>
<protein>
    <recommendedName>
        <fullName evidence="6">Smr domain-containing protein</fullName>
    </recommendedName>
</protein>
<feature type="repeat" description="PPR" evidence="4">
    <location>
        <begin position="286"/>
        <end position="320"/>
    </location>
</feature>
<dbReference type="Pfam" id="PF05691">
    <property type="entry name" value="Raffinose_syn"/>
    <property type="match status" value="2"/>
</dbReference>
<dbReference type="Gene3D" id="3.30.1370.110">
    <property type="match status" value="1"/>
</dbReference>
<dbReference type="SMART" id="SM00463">
    <property type="entry name" value="SMR"/>
    <property type="match status" value="1"/>
</dbReference>
<evidence type="ECO:0000259" key="6">
    <source>
        <dbReference type="PROSITE" id="PS50828"/>
    </source>
</evidence>
<dbReference type="Pfam" id="PF13041">
    <property type="entry name" value="PPR_2"/>
    <property type="match status" value="1"/>
</dbReference>
<gene>
    <name evidence="7" type="ORF">FPE_LOCUS33003</name>
</gene>
<dbReference type="InterPro" id="IPR033443">
    <property type="entry name" value="PROP1-like_PPR_dom"/>
</dbReference>
<dbReference type="Pfam" id="PF13812">
    <property type="entry name" value="PPR_3"/>
    <property type="match status" value="2"/>
</dbReference>
<evidence type="ECO:0000256" key="1">
    <source>
        <dbReference type="ARBA" id="ARBA00007240"/>
    </source>
</evidence>
<comment type="similarity">
    <text evidence="1">Belongs to the glycosyl hydrolases 36 family.</text>
</comment>
<proteinExistence type="inferred from homology"/>
<dbReference type="InterPro" id="IPR011990">
    <property type="entry name" value="TPR-like_helical_dom_sf"/>
</dbReference>
<reference evidence="7" key="1">
    <citation type="submission" date="2023-05" db="EMBL/GenBank/DDBJ databases">
        <authorList>
            <person name="Huff M."/>
        </authorList>
    </citation>
    <scope>NUCLEOTIDE SEQUENCE</scope>
</reference>